<feature type="compositionally biased region" description="Low complexity" evidence="13">
    <location>
        <begin position="325"/>
        <end position="334"/>
    </location>
</feature>
<evidence type="ECO:0000313" key="17">
    <source>
        <dbReference type="Proteomes" id="UP000092600"/>
    </source>
</evidence>
<evidence type="ECO:0000256" key="9">
    <source>
        <dbReference type="ARBA" id="ARBA00022989"/>
    </source>
</evidence>
<dbReference type="InterPro" id="IPR013083">
    <property type="entry name" value="Znf_RING/FYVE/PHD"/>
</dbReference>
<evidence type="ECO:0000256" key="3">
    <source>
        <dbReference type="ARBA" id="ARBA00022679"/>
    </source>
</evidence>
<evidence type="ECO:0000313" key="16">
    <source>
        <dbReference type="EMBL" id="OAY79820.1"/>
    </source>
</evidence>
<evidence type="ECO:0000256" key="13">
    <source>
        <dbReference type="SAM" id="MobiDB-lite"/>
    </source>
</evidence>
<feature type="compositionally biased region" description="Low complexity" evidence="13">
    <location>
        <begin position="188"/>
        <end position="206"/>
    </location>
</feature>
<evidence type="ECO:0000256" key="4">
    <source>
        <dbReference type="ARBA" id="ARBA00022692"/>
    </source>
</evidence>
<keyword evidence="9 14" id="KW-1133">Transmembrane helix</keyword>
<accession>A0A199VT04</accession>
<dbReference type="CDD" id="cd16461">
    <property type="entry name" value="RING-H2_EL5-like"/>
    <property type="match status" value="1"/>
</dbReference>
<comment type="pathway">
    <text evidence="2">Protein modification; protein ubiquitination.</text>
</comment>
<dbReference type="AlphaFoldDB" id="A0A199VT04"/>
<comment type="subcellular location">
    <subcellularLocation>
        <location evidence="1">Membrane</location>
        <topology evidence="1">Single-pass membrane protein</topology>
    </subcellularLocation>
</comment>
<evidence type="ECO:0000256" key="6">
    <source>
        <dbReference type="ARBA" id="ARBA00022771"/>
    </source>
</evidence>
<evidence type="ECO:0000256" key="2">
    <source>
        <dbReference type="ARBA" id="ARBA00004906"/>
    </source>
</evidence>
<evidence type="ECO:0000256" key="12">
    <source>
        <dbReference type="PROSITE-ProRule" id="PRU00175"/>
    </source>
</evidence>
<dbReference type="PANTHER" id="PTHR45768">
    <property type="entry name" value="E3 UBIQUITIN-PROTEIN LIGASE RNF13-LIKE"/>
    <property type="match status" value="1"/>
</dbReference>
<dbReference type="GO" id="GO:0016020">
    <property type="term" value="C:membrane"/>
    <property type="evidence" value="ECO:0007669"/>
    <property type="project" value="UniProtKB-SubCell"/>
</dbReference>
<keyword evidence="5" id="KW-0479">Metal-binding</keyword>
<keyword evidence="8" id="KW-0862">Zinc</keyword>
<dbReference type="InterPro" id="IPR001841">
    <property type="entry name" value="Znf_RING"/>
</dbReference>
<keyword evidence="4 14" id="KW-0812">Transmembrane</keyword>
<dbReference type="Pfam" id="PF13639">
    <property type="entry name" value="zf-RING_2"/>
    <property type="match status" value="1"/>
</dbReference>
<feature type="region of interest" description="Disordered" evidence="13">
    <location>
        <begin position="227"/>
        <end position="246"/>
    </location>
</feature>
<dbReference type="GO" id="GO:0008270">
    <property type="term" value="F:zinc ion binding"/>
    <property type="evidence" value="ECO:0007669"/>
    <property type="project" value="UniProtKB-KW"/>
</dbReference>
<proteinExistence type="inferred from homology"/>
<dbReference type="PROSITE" id="PS50089">
    <property type="entry name" value="ZF_RING_2"/>
    <property type="match status" value="1"/>
</dbReference>
<dbReference type="EMBL" id="LSRQ01000999">
    <property type="protein sequence ID" value="OAY79820.1"/>
    <property type="molecule type" value="Genomic_DNA"/>
</dbReference>
<evidence type="ECO:0000259" key="15">
    <source>
        <dbReference type="PROSITE" id="PS50089"/>
    </source>
</evidence>
<evidence type="ECO:0000256" key="7">
    <source>
        <dbReference type="ARBA" id="ARBA00022786"/>
    </source>
</evidence>
<reference evidence="16 17" key="1">
    <citation type="journal article" date="2016" name="DNA Res.">
        <title>The draft genome of MD-2 pineapple using hybrid error correction of long reads.</title>
        <authorList>
            <person name="Redwan R.M."/>
            <person name="Saidin A."/>
            <person name="Kumar S.V."/>
        </authorList>
    </citation>
    <scope>NUCLEOTIDE SEQUENCE [LARGE SCALE GENOMIC DNA]</scope>
    <source>
        <strain evidence="17">cv. MD2</strain>
        <tissue evidence="16">Leaf</tissue>
    </source>
</reference>
<feature type="transmembrane region" description="Helical" evidence="14">
    <location>
        <begin position="48"/>
        <end position="70"/>
    </location>
</feature>
<keyword evidence="7" id="KW-0833">Ubl conjugation pathway</keyword>
<keyword evidence="3" id="KW-0808">Transferase</keyword>
<dbReference type="PANTHER" id="PTHR45768:SF34">
    <property type="entry name" value="RING-H2 FINGER PROTEIN ATL64"/>
    <property type="match status" value="1"/>
</dbReference>
<organism evidence="16 17">
    <name type="scientific">Ananas comosus</name>
    <name type="common">Pineapple</name>
    <name type="synonym">Ananas ananas</name>
    <dbReference type="NCBI Taxonomy" id="4615"/>
    <lineage>
        <taxon>Eukaryota</taxon>
        <taxon>Viridiplantae</taxon>
        <taxon>Streptophyta</taxon>
        <taxon>Embryophyta</taxon>
        <taxon>Tracheophyta</taxon>
        <taxon>Spermatophyta</taxon>
        <taxon>Magnoliopsida</taxon>
        <taxon>Liliopsida</taxon>
        <taxon>Poales</taxon>
        <taxon>Bromeliaceae</taxon>
        <taxon>Bromelioideae</taxon>
        <taxon>Ananas</taxon>
    </lineage>
</organism>
<evidence type="ECO:0000256" key="11">
    <source>
        <dbReference type="ARBA" id="ARBA00024209"/>
    </source>
</evidence>
<evidence type="ECO:0000256" key="14">
    <source>
        <dbReference type="SAM" id="Phobius"/>
    </source>
</evidence>
<keyword evidence="6 12" id="KW-0863">Zinc-finger</keyword>
<name>A0A199VT04_ANACO</name>
<dbReference type="Gene3D" id="3.30.40.10">
    <property type="entry name" value="Zinc/RING finger domain, C3HC4 (zinc finger)"/>
    <property type="match status" value="1"/>
</dbReference>
<keyword evidence="10 14" id="KW-0472">Membrane</keyword>
<feature type="region of interest" description="Disordered" evidence="13">
    <location>
        <begin position="188"/>
        <end position="215"/>
    </location>
</feature>
<dbReference type="SUPFAM" id="SSF57850">
    <property type="entry name" value="RING/U-box"/>
    <property type="match status" value="1"/>
</dbReference>
<dbReference type="SMART" id="SM00184">
    <property type="entry name" value="RING"/>
    <property type="match status" value="1"/>
</dbReference>
<comment type="similarity">
    <text evidence="11">Belongs to the RING-type zinc finger family. ATL subfamily.</text>
</comment>
<feature type="compositionally biased region" description="Low complexity" evidence="13">
    <location>
        <begin position="234"/>
        <end position="243"/>
    </location>
</feature>
<sequence>MSRQAMVIPRPTMPTMPTMRTVPTMPTVPTVPEMAGEPSPAVTISSEILVAAIVFLFMVVVFVFFLYLYARRYLGPNPLRRGRSGTRLVFAADLGGGAPARRGLDPAALAALPVVVVGRRGGGGAGAGKEEEEALECAVCLCEVAEGEEARLLPKCNHGFHVECIDMWLHSHSTCPLCRSPVVGGGAFAESSPSPAEAGAESARAPAPEPAEPPIFPTNVLFWGTQDRINAGNSPSSSEPSSSRTRELVIEIPRRAMGGPPSPISPLPVSRMSAEEMKSPPPPPPSSARLRSLRRLLSRGKQAMGSSCSPRGGDIEQGTVGGAATPRTPRTPTS</sequence>
<gene>
    <name evidence="16" type="ORF">ACMD2_04216</name>
</gene>
<dbReference type="FunFam" id="3.30.40.10:FF:000457">
    <property type="entry name" value="RING-H2 finger protein ATL3"/>
    <property type="match status" value="1"/>
</dbReference>
<evidence type="ECO:0000256" key="10">
    <source>
        <dbReference type="ARBA" id="ARBA00023136"/>
    </source>
</evidence>
<evidence type="ECO:0000256" key="1">
    <source>
        <dbReference type="ARBA" id="ARBA00004167"/>
    </source>
</evidence>
<feature type="region of interest" description="Disordered" evidence="13">
    <location>
        <begin position="254"/>
        <end position="334"/>
    </location>
</feature>
<feature type="domain" description="RING-type" evidence="15">
    <location>
        <begin position="137"/>
        <end position="179"/>
    </location>
</feature>
<dbReference type="GO" id="GO:0016740">
    <property type="term" value="F:transferase activity"/>
    <property type="evidence" value="ECO:0007669"/>
    <property type="project" value="UniProtKB-KW"/>
</dbReference>
<dbReference type="Proteomes" id="UP000092600">
    <property type="component" value="Unassembled WGS sequence"/>
</dbReference>
<evidence type="ECO:0000256" key="5">
    <source>
        <dbReference type="ARBA" id="ARBA00022723"/>
    </source>
</evidence>
<comment type="caution">
    <text evidence="16">The sequence shown here is derived from an EMBL/GenBank/DDBJ whole genome shotgun (WGS) entry which is preliminary data.</text>
</comment>
<evidence type="ECO:0000256" key="8">
    <source>
        <dbReference type="ARBA" id="ARBA00022833"/>
    </source>
</evidence>
<protein>
    <submittedName>
        <fullName evidence="16">RING-H2 finger protein ATL3</fullName>
    </submittedName>
</protein>